<evidence type="ECO:0000256" key="3">
    <source>
        <dbReference type="ARBA" id="ARBA00022574"/>
    </source>
</evidence>
<dbReference type="EMBL" id="JBDFQZ010000003">
    <property type="protein sequence ID" value="KAK9740735.1"/>
    <property type="molecule type" value="Genomic_DNA"/>
</dbReference>
<proteinExistence type="inferred from homology"/>
<keyword evidence="4" id="KW-0677">Repeat</keyword>
<dbReference type="Gene3D" id="2.130.10.10">
    <property type="entry name" value="YVTN repeat-like/Quinoprotein amine dehydrogenase"/>
    <property type="match status" value="2"/>
</dbReference>
<dbReference type="InterPro" id="IPR001680">
    <property type="entry name" value="WD40_rpt"/>
</dbReference>
<keyword evidence="3" id="KW-0853">WD repeat</keyword>
<accession>A0AAW1M466</accession>
<evidence type="ECO:0000256" key="6">
    <source>
        <dbReference type="SAM" id="MobiDB-lite"/>
    </source>
</evidence>
<evidence type="ECO:0000256" key="5">
    <source>
        <dbReference type="ARBA" id="ARBA00023242"/>
    </source>
</evidence>
<comment type="similarity">
    <text evidence="2">Belongs to the WD repeat NOL10/ENP2 family.</text>
</comment>
<evidence type="ECO:0008006" key="12">
    <source>
        <dbReference type="Google" id="ProtNLM"/>
    </source>
</evidence>
<dbReference type="FunFam" id="2.130.10.10:FF:000814">
    <property type="entry name" value="Embryo sac development arrest 7"/>
    <property type="match status" value="1"/>
</dbReference>
<dbReference type="PANTHER" id="PTHR14927">
    <property type="entry name" value="NUCLEOLAR PROTEIN 10"/>
    <property type="match status" value="1"/>
</dbReference>
<comment type="caution">
    <text evidence="10">The sequence shown here is derived from an EMBL/GenBank/DDBJ whole genome shotgun (WGS) entry which is preliminary data.</text>
</comment>
<dbReference type="InterPro" id="IPR015943">
    <property type="entry name" value="WD40/YVTN_repeat-like_dom_sf"/>
</dbReference>
<dbReference type="InterPro" id="IPR040382">
    <property type="entry name" value="NOL10/Enp2"/>
</dbReference>
<dbReference type="Pfam" id="PF23098">
    <property type="entry name" value="Beta-prop_NOL10_N"/>
    <property type="match status" value="1"/>
</dbReference>
<dbReference type="InterPro" id="IPR056550">
    <property type="entry name" value="NOL10_2nd"/>
</dbReference>
<dbReference type="InterPro" id="IPR012580">
    <property type="entry name" value="NUC153"/>
</dbReference>
<feature type="domain" description="Nucleolar protein 10-like second" evidence="8">
    <location>
        <begin position="377"/>
        <end position="424"/>
    </location>
</feature>
<dbReference type="InterPro" id="IPR056551">
    <property type="entry name" value="Beta-prop_NOL10_N"/>
</dbReference>
<feature type="domain" description="NUC153" evidence="7">
    <location>
        <begin position="496"/>
        <end position="524"/>
    </location>
</feature>
<dbReference type="GO" id="GO:0030686">
    <property type="term" value="C:90S preribosome"/>
    <property type="evidence" value="ECO:0007669"/>
    <property type="project" value="TreeGrafter"/>
</dbReference>
<dbReference type="Pfam" id="PF08159">
    <property type="entry name" value="NUC153"/>
    <property type="match status" value="1"/>
</dbReference>
<feature type="domain" description="Nucleolar protein 10-like N-terminal" evidence="9">
    <location>
        <begin position="11"/>
        <end position="372"/>
    </location>
</feature>
<comment type="subcellular location">
    <subcellularLocation>
        <location evidence="1">Nucleus</location>
        <location evidence="1">Nucleolus</location>
    </subcellularLocation>
</comment>
<feature type="region of interest" description="Disordered" evidence="6">
    <location>
        <begin position="601"/>
        <end position="683"/>
    </location>
</feature>
<dbReference type="GO" id="GO:0000462">
    <property type="term" value="P:maturation of SSU-rRNA from tricistronic rRNA transcript (SSU-rRNA, 5.8S rRNA, LSU-rRNA)"/>
    <property type="evidence" value="ECO:0007669"/>
    <property type="project" value="TreeGrafter"/>
</dbReference>
<evidence type="ECO:0000259" key="7">
    <source>
        <dbReference type="Pfam" id="PF08159"/>
    </source>
</evidence>
<dbReference type="Pfam" id="PF23097">
    <property type="entry name" value="NOL10_2nd"/>
    <property type="match status" value="1"/>
</dbReference>
<sequence length="683" mass="76852">MANNGGTLKSSSMNGVKLYSITGQHRNPASWLNPKKQRALRKDLDYQQRVELIQDLRFETATTKIRVTPDGEFLIASGIYPPQVKVYELRELSLKFERHLISEIVDFQVLSDDYSKLAFLCADRSINLHAKYGSHYSLRIPRMGRNMIYDPSSCDLLCAASSPHLYRINLSQGRFLSPLATQSPALNVVSRSKLHGLVACGGDDGAVECFDMRSRSSIGRINAVSAAGENDQEVTAIAFDEDAGFQMAVGSSEGKVLIYDLRSSQPLRVKDHMYGSPILDIKWHRTLNSQQPKIVTTDKHIVRIWDPETMEGVTSIEPTGGAINDICVFKESGLILLALDSSQIPPYFIPALGPAPKWCSYLENLTEELEENVQPTIYDDYKFLTREELERLSLSNLIGTNLVRAYMHGFFINYQLYKKVKDLAEPFDYKAYSEQRIREKLDKEGRITMKRRLPKVNREKARELLENEEAEKETDANANKPLKKKKKAISIDILNDDRFTDFFEKPEFQIDEKSQEYMALHPVTSKKLVEEHFEPVDDEMIATDSEASAPSEDEGAAGTKARVPRLYEVKDERHAQAFLESVSLANEDALPLGERVAALGDKQKASHTSVKVGPGGSREISFVSKSKAKYKEDNDDEDPRRSKRGVHLIGVKPTSYEKRMGGRGNRGRGRGRGRGGGRGRGRH</sequence>
<evidence type="ECO:0000313" key="11">
    <source>
        <dbReference type="Proteomes" id="UP001443914"/>
    </source>
</evidence>
<dbReference type="InterPro" id="IPR036322">
    <property type="entry name" value="WD40_repeat_dom_sf"/>
</dbReference>
<protein>
    <recommendedName>
        <fullName evidence="12">Nucleolar protein 10</fullName>
    </recommendedName>
</protein>
<dbReference type="EMBL" id="JBDFQZ010000003">
    <property type="protein sequence ID" value="KAK9740734.1"/>
    <property type="molecule type" value="Genomic_DNA"/>
</dbReference>
<reference evidence="10 11" key="1">
    <citation type="submission" date="2024-03" db="EMBL/GenBank/DDBJ databases">
        <title>WGS assembly of Saponaria officinalis var. Norfolk2.</title>
        <authorList>
            <person name="Jenkins J."/>
            <person name="Shu S."/>
            <person name="Grimwood J."/>
            <person name="Barry K."/>
            <person name="Goodstein D."/>
            <person name="Schmutz J."/>
            <person name="Leebens-Mack J."/>
            <person name="Osbourn A."/>
        </authorList>
    </citation>
    <scope>NUCLEOTIDE SEQUENCE [LARGE SCALE GENOMIC DNA]</scope>
    <source>
        <strain evidence="11">cv. Norfolk2</strain>
        <strain evidence="10">JIC</strain>
        <tissue evidence="10">Leaf</tissue>
    </source>
</reference>
<gene>
    <name evidence="10" type="ORF">RND81_03G056600</name>
</gene>
<dbReference type="Proteomes" id="UP001443914">
    <property type="component" value="Unassembled WGS sequence"/>
</dbReference>
<organism evidence="10 11">
    <name type="scientific">Saponaria officinalis</name>
    <name type="common">Common soapwort</name>
    <name type="synonym">Lychnis saponaria</name>
    <dbReference type="NCBI Taxonomy" id="3572"/>
    <lineage>
        <taxon>Eukaryota</taxon>
        <taxon>Viridiplantae</taxon>
        <taxon>Streptophyta</taxon>
        <taxon>Embryophyta</taxon>
        <taxon>Tracheophyta</taxon>
        <taxon>Spermatophyta</taxon>
        <taxon>Magnoliopsida</taxon>
        <taxon>eudicotyledons</taxon>
        <taxon>Gunneridae</taxon>
        <taxon>Pentapetalae</taxon>
        <taxon>Caryophyllales</taxon>
        <taxon>Caryophyllaceae</taxon>
        <taxon>Caryophylleae</taxon>
        <taxon>Saponaria</taxon>
    </lineage>
</organism>
<keyword evidence="5" id="KW-0539">Nucleus</keyword>
<dbReference type="SMART" id="SM00320">
    <property type="entry name" value="WD40"/>
    <property type="match status" value="4"/>
</dbReference>
<keyword evidence="11" id="KW-1185">Reference proteome</keyword>
<evidence type="ECO:0000256" key="4">
    <source>
        <dbReference type="ARBA" id="ARBA00022737"/>
    </source>
</evidence>
<evidence type="ECO:0000313" key="10">
    <source>
        <dbReference type="EMBL" id="KAK9740735.1"/>
    </source>
</evidence>
<evidence type="ECO:0000256" key="1">
    <source>
        <dbReference type="ARBA" id="ARBA00004604"/>
    </source>
</evidence>
<evidence type="ECO:0000259" key="8">
    <source>
        <dbReference type="Pfam" id="PF23097"/>
    </source>
</evidence>
<evidence type="ECO:0000256" key="2">
    <source>
        <dbReference type="ARBA" id="ARBA00005264"/>
    </source>
</evidence>
<dbReference type="GO" id="GO:0032040">
    <property type="term" value="C:small-subunit processome"/>
    <property type="evidence" value="ECO:0007669"/>
    <property type="project" value="TreeGrafter"/>
</dbReference>
<dbReference type="AlphaFoldDB" id="A0AAW1M466"/>
<dbReference type="SUPFAM" id="SSF50978">
    <property type="entry name" value="WD40 repeat-like"/>
    <property type="match status" value="1"/>
</dbReference>
<evidence type="ECO:0000259" key="9">
    <source>
        <dbReference type="Pfam" id="PF23098"/>
    </source>
</evidence>
<dbReference type="PANTHER" id="PTHR14927:SF0">
    <property type="entry name" value="NUCLEOLAR PROTEIN 10"/>
    <property type="match status" value="1"/>
</dbReference>
<name>A0AAW1M466_SAPOF</name>
<feature type="compositionally biased region" description="Basic residues" evidence="6">
    <location>
        <begin position="665"/>
        <end position="683"/>
    </location>
</feature>